<dbReference type="RefSeq" id="WP_030551066.1">
    <property type="nucleotide sequence ID" value="NZ_BMUB01000002.1"/>
</dbReference>
<accession>A0A1E7N5J2</accession>
<dbReference type="AlphaFoldDB" id="A0A1E7N5J2"/>
<dbReference type="GeneID" id="97484421"/>
<dbReference type="KEGG" id="kau:B6264_20230"/>
<evidence type="ECO:0008006" key="4">
    <source>
        <dbReference type="Google" id="ProtNLM"/>
    </source>
</evidence>
<protein>
    <recommendedName>
        <fullName evidence="4">Secreted protein</fullName>
    </recommendedName>
</protein>
<comment type="caution">
    <text evidence="2">The sequence shown here is derived from an EMBL/GenBank/DDBJ whole genome shotgun (WGS) entry which is preliminary data.</text>
</comment>
<dbReference type="EMBL" id="BMUB01000002">
    <property type="protein sequence ID" value="GGU63170.1"/>
    <property type="molecule type" value="Genomic_DNA"/>
</dbReference>
<accession>A0A8H9LM01</accession>
<gene>
    <name evidence="1" type="ORF">GCM10010502_12630</name>
    <name evidence="2" type="ORF">HS99_0007460</name>
</gene>
<evidence type="ECO:0000313" key="1">
    <source>
        <dbReference type="EMBL" id="GGU63170.1"/>
    </source>
</evidence>
<proteinExistence type="predicted"/>
<sequence length="183" mass="20794">MVRPVLLLDVDGPLNPDAGKPHRRPEGYGTHRLVTPRWAAAERRRLAWWGTPHKRPKPLRVWLNPEHGPALTALPYDLVWATTWEEEANAFIAPVLGLPELPFITWSEPRPEPEGGVFWKTPEIVAWARGRPFAWVDDHITDADRSWVRARHDGPALLHRVDPKVGLTAGDFTRLAEWARSLG</sequence>
<reference evidence="1" key="5">
    <citation type="submission" date="2020-09" db="EMBL/GenBank/DDBJ databases">
        <authorList>
            <person name="Sun Q."/>
            <person name="Ohkuma M."/>
        </authorList>
    </citation>
    <scope>NUCLEOTIDE SEQUENCE</scope>
    <source>
        <strain evidence="1">JCM 4434</strain>
    </source>
</reference>
<dbReference type="Proteomes" id="UP000610124">
    <property type="component" value="Unassembled WGS sequence"/>
</dbReference>
<reference evidence="3" key="3">
    <citation type="submission" date="2016-08" db="EMBL/GenBank/DDBJ databases">
        <title>Sequencing, assembly and comparative genomics of S. aureofaciens ATCC 10762.</title>
        <authorList>
            <person name="Gradnigo J.S."/>
            <person name="Johnson N."/>
            <person name="Somerville G.A."/>
        </authorList>
    </citation>
    <scope>NUCLEOTIDE SEQUENCE [LARGE SCALE GENOMIC DNA]</scope>
    <source>
        <strain evidence="3">ATCC 10762 / DSM 40127 / CCM 3239 / JCM 4008 / LMG 5968 / NBRC 12843 / NCIMB 8234 / A-377</strain>
    </source>
</reference>
<organism evidence="2 3">
    <name type="scientific">Kitasatospora aureofaciens</name>
    <name type="common">Streptomyces aureofaciens</name>
    <dbReference type="NCBI Taxonomy" id="1894"/>
    <lineage>
        <taxon>Bacteria</taxon>
        <taxon>Bacillati</taxon>
        <taxon>Actinomycetota</taxon>
        <taxon>Actinomycetes</taxon>
        <taxon>Kitasatosporales</taxon>
        <taxon>Streptomycetaceae</taxon>
        <taxon>Kitasatospora</taxon>
    </lineage>
</organism>
<evidence type="ECO:0000313" key="3">
    <source>
        <dbReference type="Proteomes" id="UP000037395"/>
    </source>
</evidence>
<reference evidence="1" key="1">
    <citation type="journal article" date="2014" name="Int. J. Syst. Evol. Microbiol.">
        <title>Complete genome sequence of Corynebacterium casei LMG S-19264T (=DSM 44701T), isolated from a smear-ripened cheese.</title>
        <authorList>
            <consortium name="US DOE Joint Genome Institute (JGI-PGF)"/>
            <person name="Walter F."/>
            <person name="Albersmeier A."/>
            <person name="Kalinowski J."/>
            <person name="Ruckert C."/>
        </authorList>
    </citation>
    <scope>NUCLEOTIDE SEQUENCE</scope>
    <source>
        <strain evidence="1">JCM 4434</strain>
    </source>
</reference>
<name>A0A1E7N5J2_KITAU</name>
<evidence type="ECO:0000313" key="2">
    <source>
        <dbReference type="EMBL" id="OEV35723.1"/>
    </source>
</evidence>
<keyword evidence="3" id="KW-1185">Reference proteome</keyword>
<dbReference type="Proteomes" id="UP000037395">
    <property type="component" value="Unassembled WGS sequence"/>
</dbReference>
<dbReference type="Pfam" id="PF18143">
    <property type="entry name" value="HAD_SAK_2"/>
    <property type="match status" value="1"/>
</dbReference>
<dbReference type="EMBL" id="JPRF03000032">
    <property type="protein sequence ID" value="OEV35723.1"/>
    <property type="molecule type" value="Genomic_DNA"/>
</dbReference>
<reference evidence="2 3" key="2">
    <citation type="submission" date="2014-07" db="EMBL/GenBank/DDBJ databases">
        <authorList>
            <person name="Zhang J.E."/>
            <person name="Yang H."/>
            <person name="Guo J."/>
            <person name="Deng Z."/>
            <person name="Luo H."/>
            <person name="Luo M."/>
            <person name="Zhao B."/>
        </authorList>
    </citation>
    <scope>NUCLEOTIDE SEQUENCE [LARGE SCALE GENOMIC DNA]</scope>
    <source>
        <strain evidence="2">ATCC 10762</strain>
        <strain evidence="3">ATCC 10762 / DSM 40127 / CCM 3239 / JCM 4008 / LMG 5968 / NBRC 12843 / NCIMB 8234 / A-377</strain>
    </source>
</reference>
<dbReference type="OrthoDB" id="5124141at2"/>
<reference evidence="2" key="4">
    <citation type="submission" date="2016-08" db="EMBL/GenBank/DDBJ databases">
        <title>Sequencing, Assembly and Comparative Genomics of S. aureofaciens ATCC 10762.</title>
        <authorList>
            <person name="Gradnigo J.S."/>
            <person name="Johnson N."/>
            <person name="Somerville G.A."/>
        </authorList>
    </citation>
    <scope>NUCLEOTIDE SEQUENCE [LARGE SCALE GENOMIC DNA]</scope>
    <source>
        <strain evidence="2">ATCC 10762</strain>
    </source>
</reference>